<feature type="region of interest" description="Disordered" evidence="1">
    <location>
        <begin position="1"/>
        <end position="139"/>
    </location>
</feature>
<organism evidence="2">
    <name type="scientific">uncultured Solirubrobacteraceae bacterium</name>
    <dbReference type="NCBI Taxonomy" id="1162706"/>
    <lineage>
        <taxon>Bacteria</taxon>
        <taxon>Bacillati</taxon>
        <taxon>Actinomycetota</taxon>
        <taxon>Thermoleophilia</taxon>
        <taxon>Solirubrobacterales</taxon>
        <taxon>Solirubrobacteraceae</taxon>
        <taxon>environmental samples</taxon>
    </lineage>
</organism>
<dbReference type="GO" id="GO:0004252">
    <property type="term" value="F:serine-type endopeptidase activity"/>
    <property type="evidence" value="ECO:0007669"/>
    <property type="project" value="UniProtKB-EC"/>
</dbReference>
<dbReference type="AlphaFoldDB" id="A0A6J4SYW2"/>
<keyword evidence="2" id="KW-0378">Hydrolase</keyword>
<feature type="region of interest" description="Disordered" evidence="1">
    <location>
        <begin position="153"/>
        <end position="198"/>
    </location>
</feature>
<evidence type="ECO:0000313" key="2">
    <source>
        <dbReference type="EMBL" id="CAA9508791.1"/>
    </source>
</evidence>
<dbReference type="EMBL" id="CADCVQ010000105">
    <property type="protein sequence ID" value="CAA9508791.1"/>
    <property type="molecule type" value="Genomic_DNA"/>
</dbReference>
<feature type="compositionally biased region" description="Basic and acidic residues" evidence="1">
    <location>
        <begin position="26"/>
        <end position="38"/>
    </location>
</feature>
<keyword evidence="2" id="KW-0645">Protease</keyword>
<evidence type="ECO:0000256" key="1">
    <source>
        <dbReference type="SAM" id="MobiDB-lite"/>
    </source>
</evidence>
<accession>A0A6J4SYW2</accession>
<feature type="non-terminal residue" evidence="2">
    <location>
        <position position="198"/>
    </location>
</feature>
<reference evidence="2" key="1">
    <citation type="submission" date="2020-02" db="EMBL/GenBank/DDBJ databases">
        <authorList>
            <person name="Meier V. D."/>
        </authorList>
    </citation>
    <scope>NUCLEOTIDE SEQUENCE</scope>
    <source>
        <strain evidence="2">AVDCRST_MAG67</strain>
    </source>
</reference>
<protein>
    <submittedName>
        <fullName evidence="2">ATP-dependent Clp protease proteolytic subunit</fullName>
        <ecNumber evidence="2">3.4.21.92</ecNumber>
    </submittedName>
</protein>
<gene>
    <name evidence="2" type="ORF">AVDCRST_MAG67-2591</name>
</gene>
<feature type="compositionally biased region" description="Basic residues" evidence="1">
    <location>
        <begin position="39"/>
        <end position="62"/>
    </location>
</feature>
<feature type="non-terminal residue" evidence="2">
    <location>
        <position position="1"/>
    </location>
</feature>
<sequence length="198" mass="21977">APGPDGRPAGRARRAFVRHLQPPAQRADRLPRPADRRRDRQPRRRPAAAPRGRRPRPRHRAVRQLAGRPGVRRPGDLRHDAVDRLRRADDLLRRRDVDGGADPDRRRAGQTPDAAQRTHADPPAHRRLPGTVLRHRDPCPRDARAALTARRALRQAHGADRVADQRRLRARPLHHPAGGGGVRARGPDRGAAGGRGGL</sequence>
<name>A0A6J4SYW2_9ACTN</name>
<dbReference type="GO" id="GO:0006508">
    <property type="term" value="P:proteolysis"/>
    <property type="evidence" value="ECO:0007669"/>
    <property type="project" value="UniProtKB-KW"/>
</dbReference>
<proteinExistence type="predicted"/>
<feature type="compositionally biased region" description="Basic and acidic residues" evidence="1">
    <location>
        <begin position="157"/>
        <end position="167"/>
    </location>
</feature>
<feature type="compositionally biased region" description="Basic and acidic residues" evidence="1">
    <location>
        <begin position="73"/>
        <end position="107"/>
    </location>
</feature>
<dbReference type="EC" id="3.4.21.92" evidence="2"/>